<evidence type="ECO:0000313" key="3">
    <source>
        <dbReference type="EMBL" id="MCW8346357.1"/>
    </source>
</evidence>
<dbReference type="Proteomes" id="UP001155587">
    <property type="component" value="Unassembled WGS sequence"/>
</dbReference>
<sequence length="422" mass="48688">MTDLLNMCARVLLVWILMAMAAQCHGNEIANLNESAKVMVSAKLASNQPVALHQQVVVTVEVATDTWFTKGTKVHRFEVENALVATRSAFAVNSTQRRNGKTYAVQQWDIVLYPLATGELLIPSIVVELQVKSEQSNISGYLTTTPIKFEVIKPSAFMNPDNSWLVSPDVTLEQTWQRISSLSDETELLVGDALIREVSIEALQTSIMFMPDRLIKEGANNGYQRYRQQITLSDSENRGLHIARFKRQYTYVFEQPGRYTLPTIELYQWHPDTNQMHVLKLAPKEVVIKHTLVSYVRSYWQWIMTVLIGLVLSLCALITLWKRYQCAKRQQKLPLFWLYLLAVVGMEEVELEVLLFKKRHSQGHYQFMSISADTQYHRLIARIQVKRYASTGGLMVTTLSRFEWLWLWWMVSNGLRTRLVRV</sequence>
<comment type="caution">
    <text evidence="3">The sequence shown here is derived from an EMBL/GenBank/DDBJ whole genome shotgun (WGS) entry which is preliminary data.</text>
</comment>
<keyword evidence="1" id="KW-0812">Transmembrane</keyword>
<dbReference type="Pfam" id="PF13584">
    <property type="entry name" value="BatD"/>
    <property type="match status" value="1"/>
</dbReference>
<feature type="transmembrane region" description="Helical" evidence="1">
    <location>
        <begin position="299"/>
        <end position="321"/>
    </location>
</feature>
<keyword evidence="4" id="KW-1185">Reference proteome</keyword>
<reference evidence="3" key="1">
    <citation type="submission" date="2022-02" db="EMBL/GenBank/DDBJ databases">
        <title>Vibrio sp. nov, a new bacterium isolated from seawater.</title>
        <authorList>
            <person name="Yuan Y."/>
        </authorList>
    </citation>
    <scope>NUCLEOTIDE SEQUENCE</scope>
    <source>
        <strain evidence="3">ZSDZ65</strain>
    </source>
</reference>
<name>A0A9X3HX17_9VIBR</name>
<organism evidence="3 4">
    <name type="scientific">Vibrio qingdaonensis</name>
    <dbReference type="NCBI Taxonomy" id="2829491"/>
    <lineage>
        <taxon>Bacteria</taxon>
        <taxon>Pseudomonadati</taxon>
        <taxon>Pseudomonadota</taxon>
        <taxon>Gammaproteobacteria</taxon>
        <taxon>Vibrionales</taxon>
        <taxon>Vibrionaceae</taxon>
        <taxon>Vibrio</taxon>
    </lineage>
</organism>
<keyword evidence="2" id="KW-0732">Signal</keyword>
<gene>
    <name evidence="3" type="ORF">MD535_10125</name>
</gene>
<keyword evidence="1" id="KW-1133">Transmembrane helix</keyword>
<accession>A0A9X3HX17</accession>
<proteinExistence type="predicted"/>
<evidence type="ECO:0000313" key="4">
    <source>
        <dbReference type="Proteomes" id="UP001155587"/>
    </source>
</evidence>
<dbReference type="InterPro" id="IPR025738">
    <property type="entry name" value="BatD"/>
</dbReference>
<evidence type="ECO:0000256" key="2">
    <source>
        <dbReference type="SAM" id="SignalP"/>
    </source>
</evidence>
<keyword evidence="1" id="KW-0472">Membrane</keyword>
<dbReference type="RefSeq" id="WP_265674922.1">
    <property type="nucleotide sequence ID" value="NZ_JAKRRY010000011.1"/>
</dbReference>
<evidence type="ECO:0000256" key="1">
    <source>
        <dbReference type="SAM" id="Phobius"/>
    </source>
</evidence>
<dbReference type="AlphaFoldDB" id="A0A9X3HX17"/>
<dbReference type="PANTHER" id="PTHR40940">
    <property type="entry name" value="PROTEIN BATD-RELATED"/>
    <property type="match status" value="1"/>
</dbReference>
<feature type="signal peptide" evidence="2">
    <location>
        <begin position="1"/>
        <end position="21"/>
    </location>
</feature>
<dbReference type="EMBL" id="JAKRRY010000011">
    <property type="protein sequence ID" value="MCW8346357.1"/>
    <property type="molecule type" value="Genomic_DNA"/>
</dbReference>
<feature type="chain" id="PRO_5040947403" evidence="2">
    <location>
        <begin position="22"/>
        <end position="422"/>
    </location>
</feature>
<dbReference type="PANTHER" id="PTHR40940:SF1">
    <property type="entry name" value="PROTEIN BATD"/>
    <property type="match status" value="1"/>
</dbReference>
<protein>
    <submittedName>
        <fullName evidence="3">BatD family protein</fullName>
    </submittedName>
</protein>